<protein>
    <submittedName>
        <fullName evidence="2">VOC family protein</fullName>
    </submittedName>
</protein>
<comment type="caution">
    <text evidence="2">The sequence shown here is derived from an EMBL/GenBank/DDBJ whole genome shotgun (WGS) entry which is preliminary data.</text>
</comment>
<reference evidence="2 3" key="1">
    <citation type="journal article" date="2017" name="Int. J. Syst. Evol. Microbiol.">
        <title>Pseudokineococcus basanitobsidens sp. nov., isolated from volcanic rock.</title>
        <authorList>
            <person name="Lee D.W."/>
            <person name="Park M.Y."/>
            <person name="Kim J.J."/>
            <person name="Kim B.S."/>
        </authorList>
    </citation>
    <scope>NUCLEOTIDE SEQUENCE [LARGE SCALE GENOMIC DNA]</scope>
    <source>
        <strain evidence="2 3">DSM 103726</strain>
    </source>
</reference>
<feature type="domain" description="Glyoxalase-like" evidence="1">
    <location>
        <begin position="20"/>
        <end position="120"/>
    </location>
</feature>
<name>A0ABU8RMT8_9ACTN</name>
<dbReference type="Pfam" id="PF18029">
    <property type="entry name" value="Glyoxalase_6"/>
    <property type="match status" value="1"/>
</dbReference>
<evidence type="ECO:0000313" key="2">
    <source>
        <dbReference type="EMBL" id="MEJ5946370.1"/>
    </source>
</evidence>
<proteinExistence type="predicted"/>
<dbReference type="InterPro" id="IPR041581">
    <property type="entry name" value="Glyoxalase_6"/>
</dbReference>
<evidence type="ECO:0000313" key="3">
    <source>
        <dbReference type="Proteomes" id="UP001387100"/>
    </source>
</evidence>
<dbReference type="Proteomes" id="UP001387100">
    <property type="component" value="Unassembled WGS sequence"/>
</dbReference>
<dbReference type="EMBL" id="JBBIAA010000021">
    <property type="protein sequence ID" value="MEJ5946370.1"/>
    <property type="molecule type" value="Genomic_DNA"/>
</dbReference>
<evidence type="ECO:0000259" key="1">
    <source>
        <dbReference type="Pfam" id="PF18029"/>
    </source>
</evidence>
<dbReference type="RefSeq" id="WP_339575753.1">
    <property type="nucleotide sequence ID" value="NZ_JBBIAA010000021.1"/>
</dbReference>
<sequence length="132" mass="14114">MGDGDERAAEPLRLSGVRAVMVFCDDPVASCAWWAGLVHLTPRREGAFAWVDLPGGVELGFHLADADKNPSGASTVPYWSVHDLDVALTTLTSAGARLLRGPLEVEPGRRIAQVRDPYGAVMGIDDTAGHHR</sequence>
<accession>A0ABU8RMT8</accession>
<organism evidence="2 3">
    <name type="scientific">Pseudokineococcus basanitobsidens</name>
    <dbReference type="NCBI Taxonomy" id="1926649"/>
    <lineage>
        <taxon>Bacteria</taxon>
        <taxon>Bacillati</taxon>
        <taxon>Actinomycetota</taxon>
        <taxon>Actinomycetes</taxon>
        <taxon>Kineosporiales</taxon>
        <taxon>Kineosporiaceae</taxon>
        <taxon>Pseudokineococcus</taxon>
    </lineage>
</organism>
<dbReference type="Gene3D" id="3.10.180.10">
    <property type="entry name" value="2,3-Dihydroxybiphenyl 1,2-Dioxygenase, domain 1"/>
    <property type="match status" value="1"/>
</dbReference>
<keyword evidence="3" id="KW-1185">Reference proteome</keyword>
<gene>
    <name evidence="2" type="ORF">WDZ17_13815</name>
</gene>
<dbReference type="InterPro" id="IPR029068">
    <property type="entry name" value="Glyas_Bleomycin-R_OHBP_Dase"/>
</dbReference>
<dbReference type="SUPFAM" id="SSF54593">
    <property type="entry name" value="Glyoxalase/Bleomycin resistance protein/Dihydroxybiphenyl dioxygenase"/>
    <property type="match status" value="1"/>
</dbReference>